<keyword evidence="5" id="KW-1185">Reference proteome</keyword>
<reference evidence="4" key="1">
    <citation type="submission" date="2023-08" db="EMBL/GenBank/DDBJ databases">
        <authorList>
            <person name="Audoor S."/>
            <person name="Bilcke G."/>
        </authorList>
    </citation>
    <scope>NUCLEOTIDE SEQUENCE</scope>
</reference>
<feature type="compositionally biased region" description="Basic and acidic residues" evidence="1">
    <location>
        <begin position="255"/>
        <end position="267"/>
    </location>
</feature>
<evidence type="ECO:0000256" key="3">
    <source>
        <dbReference type="SAM" id="SignalP"/>
    </source>
</evidence>
<keyword evidence="3" id="KW-0732">Signal</keyword>
<feature type="transmembrane region" description="Helical" evidence="2">
    <location>
        <begin position="110"/>
        <end position="139"/>
    </location>
</feature>
<organism evidence="4 5">
    <name type="scientific">Cylindrotheca closterium</name>
    <dbReference type="NCBI Taxonomy" id="2856"/>
    <lineage>
        <taxon>Eukaryota</taxon>
        <taxon>Sar</taxon>
        <taxon>Stramenopiles</taxon>
        <taxon>Ochrophyta</taxon>
        <taxon>Bacillariophyta</taxon>
        <taxon>Bacillariophyceae</taxon>
        <taxon>Bacillariophycidae</taxon>
        <taxon>Bacillariales</taxon>
        <taxon>Bacillariaceae</taxon>
        <taxon>Cylindrotheca</taxon>
    </lineage>
</organism>
<proteinExistence type="predicted"/>
<dbReference type="EMBL" id="CAKOGP040001112">
    <property type="protein sequence ID" value="CAJ1942382.1"/>
    <property type="molecule type" value="Genomic_DNA"/>
</dbReference>
<protein>
    <submittedName>
        <fullName evidence="4">Uncharacterized protein</fullName>
    </submittedName>
</protein>
<gene>
    <name evidence="4" type="ORF">CYCCA115_LOCUS7919</name>
</gene>
<dbReference type="Proteomes" id="UP001295423">
    <property type="component" value="Unassembled WGS sequence"/>
</dbReference>
<comment type="caution">
    <text evidence="4">The sequence shown here is derived from an EMBL/GenBank/DDBJ whole genome shotgun (WGS) entry which is preliminary data.</text>
</comment>
<feature type="chain" id="PRO_5042275839" evidence="3">
    <location>
        <begin position="26"/>
        <end position="341"/>
    </location>
</feature>
<feature type="transmembrane region" description="Helical" evidence="2">
    <location>
        <begin position="160"/>
        <end position="185"/>
    </location>
</feature>
<keyword evidence="2" id="KW-0472">Membrane</keyword>
<evidence type="ECO:0000256" key="1">
    <source>
        <dbReference type="SAM" id="MobiDB-lite"/>
    </source>
</evidence>
<evidence type="ECO:0000313" key="4">
    <source>
        <dbReference type="EMBL" id="CAJ1942382.1"/>
    </source>
</evidence>
<dbReference type="AlphaFoldDB" id="A0AAD2CSR0"/>
<feature type="signal peptide" evidence="3">
    <location>
        <begin position="1"/>
        <end position="25"/>
    </location>
</feature>
<evidence type="ECO:0000256" key="2">
    <source>
        <dbReference type="SAM" id="Phobius"/>
    </source>
</evidence>
<evidence type="ECO:0000313" key="5">
    <source>
        <dbReference type="Proteomes" id="UP001295423"/>
    </source>
</evidence>
<keyword evidence="2" id="KW-0812">Transmembrane</keyword>
<name>A0AAD2CSR0_9STRA</name>
<feature type="compositionally biased region" description="Basic and acidic residues" evidence="1">
    <location>
        <begin position="278"/>
        <end position="304"/>
    </location>
</feature>
<feature type="compositionally biased region" description="Basic residues" evidence="1">
    <location>
        <begin position="268"/>
        <end position="277"/>
    </location>
</feature>
<feature type="compositionally biased region" description="Basic and acidic residues" evidence="1">
    <location>
        <begin position="315"/>
        <end position="328"/>
    </location>
</feature>
<feature type="region of interest" description="Disordered" evidence="1">
    <location>
        <begin position="248"/>
        <end position="341"/>
    </location>
</feature>
<accession>A0AAD2CSR0</accession>
<sequence>MDVGRSRLRRLIALLLLALLTPTSAWEWADMLGGIGPASFQTKTLSMQEVQSMRVRDIKRRLGRTHGYAADELGRMLDKKDLIQALAFEEHKERERETKEFKRALMTRGIVVALIAVLVVLGWPLWEQLYAVASVNFVVYTDRKWHEVKRCTELRSGMGAFGILLMAIVDGLQLWLSASILLSWFTSSKYFFPTPSLPFRPAQFMGDQVASGPLSKYGLNIGPMAVSWVFRFVNGQLESFTGRALSRAYQKQKKSSRDTESPEERAARKAARKAAKKAAREDAERKRQSDQEAEEKRRKEEAEKATSNLFPTESQAERGNLEESRKAFQEQVESFNLDDLD</sequence>
<keyword evidence="2" id="KW-1133">Transmembrane helix</keyword>